<dbReference type="GO" id="GO:0022857">
    <property type="term" value="F:transmembrane transporter activity"/>
    <property type="evidence" value="ECO:0007669"/>
    <property type="project" value="InterPro"/>
</dbReference>
<evidence type="ECO:0000256" key="3">
    <source>
        <dbReference type="ARBA" id="ARBA00022692"/>
    </source>
</evidence>
<comment type="subcellular location">
    <subcellularLocation>
        <location evidence="1">Membrane</location>
        <topology evidence="1">Multi-pass membrane protein</topology>
    </subcellularLocation>
</comment>
<sequence>MCMFRCCKSRFQQPLERLTSLLPLPAESPQLSALRCIRPHSPCQCLKGSPESRALSSLEAGLAVKYKTLLSAATLDSFGLLFLVVAALPAVVDHHLGVSKAIFNIGLFLGVAVSQICLRSLVISYGGDQYSPNSPPSEKALFFSIQYWMANIGAFIGYAVFPSVSIHRVLSSLHELGALSKVDPEDRSDDDHDSQAYEMLCPISPWSDKNCTEDNHLSAEVLLRVVDHDLNDQSNGLLRRGDVHVAFASGPQQSNEDHQHDEAHEVYTDVSVFSRDRSESVGGRFDPELVNGVKQVIRILPFNTFNVFWWVCQNQRGNNQSIVQQTDTRLGSGPFASQMPGPTVQMFNSIGVLIFVPLMEKVAYPLYEKHAGEPASRYGKVLAGYCVAVIAMIWTGCYEIIRRSTSPLTYVDSNGLTQFMINDDGNQVMNDIPWWTAIPQYLLVALAGVMIAIPSASEYAQYVHCSGFFVNSMGSTLLSIIVLLFGKYIPSNLNNKHIEYMFFTLAAIMAVNIFFYVIVMNKMQLGMIPRIKKNQNYIMAWVNRTTRDNCPGGLQVKTATSTSLGPGCYETSPSHHVRPNATGFGSGEKLVRGANAGITKGLTMITPGPGSYVTSNQTSWESPTKSKAPASSVFQSKSQRLGDVKLRRGFTTPGPGTYAKQDSHSSLGNPLVRTPPSNNKIRWTRLPTAPSIPTVSQSFGYEQGAYGKLVRHEPVKVGHTGCGDDTLGPGEYEPMRGLKSINKTRSTDFSKGKVTRFIENEIRSKAEVPGPGEYKNVGDAAVLKDPARVNAVFKSSLTREQAAPTTTTKNVPGPGAYHPNQTDGFAMETKPEHLQFFGSTSNRFETSQRAGLAPGPGAYYYSPSGNTQPRSVPSRKKAPFSSKKERFEAPKDNGQCLAAPGSYEVPSAVSEVLNKVSSRVTNFGSTTKRFDTISSGTNRETLESQLERDMKVQELDRQKSGQNSKKRHPPKPSSMFASSTNRPHQTQKATGPSPGDYEVHLIQRSWNSSGAQGAFKSGIDRMKGKPSPNMFVPGPGSYSTERLEQKPLHKARPNVFYAAEPRFKDKLPKVPVLGPGQYNTDTVESDWNRPTHNISIATEMEMAMFHTNVYLPAVVDLQTRTSGSVMAESGDASSSPPHDVAALPTPSSSAPINAASSGASNAPPAASDSAVQAVESALNPDASVSGDGVNSTASQRPPRPEKPRKTTNTPLSSSSDRRRRKNGASRSSNGGETPQQTPPETPPLVAPMEPEKPLLSDSQWEIEIAGFGTVLNDVVHCVTNRELVAKTAEYMATFPQHSLRFQIKMKQRAYAEGARGFQAKLMLFYVLHEFLKSFEGERLQQIQREWFQTVDEVINACAREIRHGDKRNSEENRKRVFKTLARWEELKLYPKKIKVWKSLVMGEVKPRRAPVPLPRSESERQAEAPDQLQSFDLPPPSTPQLQLDRSNCPLVFERINFDNKQEEKQHWRYTAIAFIDILSRCLGLNSDIALTACVFFHRVFDRGIYARERYKYAAACLFLSAKASSKRMKLLRMVRIMYDILETPLLSGDEELLEIERLQLLYYEMEVLQGINFELTIEMPFYYLRRVLEKMPEKFRNAINDDAQTVTEELFFLPVCVDISPHLLGEAAAYIATWNKGKDFKFKWCSPTEDGNVFNDRTARDALRSYRSLQRWKKSQQTEFDALVKSAGSLEGDEATQLKLAFKPQIGGLRLDPSVILNEAELTKKTEEDSKEWATSGKSSSSNRSRRDNRNGSSSKRYKDENEPRIKVEKGTDERDRNRYRRSRSRSGSNSRYARGSGSSKHERDESRPRSGDRRDRYYDEDYNDNDRYHRREDRSRDRSSNYDREERGYDRRGARDLDYYRNQSYFDRRERKSDHNGRSRSNSRSRSRSPRDSRNKKRKRNYRHSDSRSRSSSRSHSREYYRTEDPSPSSRSGRSKTSKYGPSRSSSHREERPRIKQERSAA</sequence>
<comment type="similarity">
    <text evidence="2">Belongs to the major facilitator superfamily. Proton-dependent oligopeptide transporter (POT/PTR) (TC 2.A.17) family.</text>
</comment>
<feature type="compositionally biased region" description="Polar residues" evidence="6">
    <location>
        <begin position="975"/>
        <end position="990"/>
    </location>
</feature>
<dbReference type="PANTHER" id="PTHR11654">
    <property type="entry name" value="OLIGOPEPTIDE TRANSPORTER-RELATED"/>
    <property type="match status" value="1"/>
</dbReference>
<evidence type="ECO:0000313" key="9">
    <source>
        <dbReference type="EMBL" id="KAK1946340.1"/>
    </source>
</evidence>
<feature type="transmembrane region" description="Helical" evidence="7">
    <location>
        <begin position="141"/>
        <end position="161"/>
    </location>
</feature>
<feature type="region of interest" description="Disordered" evidence="6">
    <location>
        <begin position="609"/>
        <end position="637"/>
    </location>
</feature>
<feature type="compositionally biased region" description="Basic and acidic residues" evidence="6">
    <location>
        <begin position="1867"/>
        <end position="1878"/>
    </location>
</feature>
<feature type="region of interest" description="Disordered" evidence="6">
    <location>
        <begin position="651"/>
        <end position="680"/>
    </location>
</feature>
<evidence type="ECO:0000259" key="8">
    <source>
        <dbReference type="Pfam" id="PF00134"/>
    </source>
</evidence>
<feature type="region of interest" description="Disordered" evidence="6">
    <location>
        <begin position="953"/>
        <end position="997"/>
    </location>
</feature>
<feature type="region of interest" description="Disordered" evidence="6">
    <location>
        <begin position="1408"/>
        <end position="1443"/>
    </location>
</feature>
<evidence type="ECO:0000256" key="5">
    <source>
        <dbReference type="ARBA" id="ARBA00023136"/>
    </source>
</evidence>
<feature type="compositionally biased region" description="Basic and acidic residues" evidence="6">
    <location>
        <begin position="1722"/>
        <end position="1732"/>
    </location>
</feature>
<feature type="region of interest" description="Disordered" evidence="6">
    <location>
        <begin position="567"/>
        <end position="588"/>
    </location>
</feature>
<protein>
    <submittedName>
        <fullName evidence="9">Sperm-tail PG-rich repeat-containing protein 2</fullName>
    </submittedName>
</protein>
<evidence type="ECO:0000256" key="4">
    <source>
        <dbReference type="ARBA" id="ARBA00022989"/>
    </source>
</evidence>
<dbReference type="GO" id="GO:0016020">
    <property type="term" value="C:membrane"/>
    <property type="evidence" value="ECO:0007669"/>
    <property type="project" value="UniProtKB-SubCell"/>
</dbReference>
<accession>A0AAD9LQU8</accession>
<keyword evidence="3 7" id="KW-0812">Transmembrane</keyword>
<feature type="compositionally biased region" description="Basic and acidic residues" evidence="6">
    <location>
        <begin position="1800"/>
        <end position="1860"/>
    </location>
</feature>
<reference evidence="9" key="1">
    <citation type="submission" date="2023-08" db="EMBL/GenBank/DDBJ databases">
        <title>Reference Genome Resource for the Citrus Pathogen Phytophthora citrophthora.</title>
        <authorList>
            <person name="Moller H."/>
            <person name="Coetzee B."/>
            <person name="Rose L.J."/>
            <person name="Van Niekerk J.M."/>
        </authorList>
    </citation>
    <scope>NUCLEOTIDE SEQUENCE</scope>
    <source>
        <strain evidence="9">STE-U-9442</strain>
    </source>
</reference>
<dbReference type="Pfam" id="PF07004">
    <property type="entry name" value="SHIPPO-rpt"/>
    <property type="match status" value="2"/>
</dbReference>
<gene>
    <name evidence="9" type="ORF">P3T76_001893</name>
</gene>
<dbReference type="Pfam" id="PF00134">
    <property type="entry name" value="Cyclin_N"/>
    <property type="match status" value="1"/>
</dbReference>
<feature type="region of interest" description="Disordered" evidence="6">
    <location>
        <begin position="798"/>
        <end position="817"/>
    </location>
</feature>
<feature type="region of interest" description="Disordered" evidence="6">
    <location>
        <begin position="1125"/>
        <end position="1251"/>
    </location>
</feature>
<feature type="compositionally biased region" description="Pro residues" evidence="6">
    <location>
        <begin position="1236"/>
        <end position="1245"/>
    </location>
</feature>
<evidence type="ECO:0000256" key="2">
    <source>
        <dbReference type="ARBA" id="ARBA00005982"/>
    </source>
</evidence>
<dbReference type="InterPro" id="IPR010736">
    <property type="entry name" value="SHIPPO-rpt"/>
</dbReference>
<feature type="region of interest" description="Disordered" evidence="6">
    <location>
        <begin position="842"/>
        <end position="899"/>
    </location>
</feature>
<feature type="compositionally biased region" description="Basic and acidic residues" evidence="6">
    <location>
        <begin position="1917"/>
        <end position="1926"/>
    </location>
</feature>
<keyword evidence="4 7" id="KW-1133">Transmembrane helix</keyword>
<feature type="transmembrane region" description="Helical" evidence="7">
    <location>
        <begin position="101"/>
        <end position="121"/>
    </location>
</feature>
<name>A0AAD9LQU8_9STRA</name>
<feature type="compositionally biased region" description="Polar residues" evidence="6">
    <location>
        <begin position="927"/>
        <end position="939"/>
    </location>
</feature>
<comment type="caution">
    <text evidence="9">The sequence shown here is derived from an EMBL/GenBank/DDBJ whole genome shotgun (WGS) entry which is preliminary data.</text>
</comment>
<dbReference type="Proteomes" id="UP001259832">
    <property type="component" value="Unassembled WGS sequence"/>
</dbReference>
<keyword evidence="10" id="KW-1185">Reference proteome</keyword>
<organism evidence="9 10">
    <name type="scientific">Phytophthora citrophthora</name>
    <dbReference type="NCBI Taxonomy" id="4793"/>
    <lineage>
        <taxon>Eukaryota</taxon>
        <taxon>Sar</taxon>
        <taxon>Stramenopiles</taxon>
        <taxon>Oomycota</taxon>
        <taxon>Peronosporomycetes</taxon>
        <taxon>Peronosporales</taxon>
        <taxon>Peronosporaceae</taxon>
        <taxon>Phytophthora</taxon>
    </lineage>
</organism>
<feature type="transmembrane region" description="Helical" evidence="7">
    <location>
        <begin position="438"/>
        <end position="456"/>
    </location>
</feature>
<feature type="compositionally biased region" description="Polar residues" evidence="6">
    <location>
        <begin position="612"/>
        <end position="625"/>
    </location>
</feature>
<dbReference type="SUPFAM" id="SSF47954">
    <property type="entry name" value="Cyclin-like"/>
    <property type="match status" value="1"/>
</dbReference>
<feature type="compositionally biased region" description="Low complexity" evidence="6">
    <location>
        <begin position="1786"/>
        <end position="1799"/>
    </location>
</feature>
<feature type="compositionally biased region" description="Low complexity" evidence="6">
    <location>
        <begin position="1146"/>
        <end position="1170"/>
    </location>
</feature>
<evidence type="ECO:0000256" key="1">
    <source>
        <dbReference type="ARBA" id="ARBA00004141"/>
    </source>
</evidence>
<feature type="compositionally biased region" description="Basic and acidic residues" evidence="6">
    <location>
        <begin position="1948"/>
        <end position="1963"/>
    </location>
</feature>
<feature type="compositionally biased region" description="Basic and acidic residues" evidence="6">
    <location>
        <begin position="882"/>
        <end position="891"/>
    </location>
</feature>
<feature type="compositionally biased region" description="Basic residues" evidence="6">
    <location>
        <begin position="1882"/>
        <end position="1903"/>
    </location>
</feature>
<feature type="transmembrane region" description="Helical" evidence="7">
    <location>
        <begin position="69"/>
        <end position="92"/>
    </location>
</feature>
<dbReference type="Pfam" id="PF00854">
    <property type="entry name" value="PTR2"/>
    <property type="match status" value="2"/>
</dbReference>
<evidence type="ECO:0000256" key="7">
    <source>
        <dbReference type="SAM" id="Phobius"/>
    </source>
</evidence>
<dbReference type="InterPro" id="IPR036915">
    <property type="entry name" value="Cyclin-like_sf"/>
</dbReference>
<keyword evidence="5 7" id="KW-0472">Membrane</keyword>
<dbReference type="InterPro" id="IPR036259">
    <property type="entry name" value="MFS_trans_sf"/>
</dbReference>
<proteinExistence type="inferred from homology"/>
<dbReference type="EMBL" id="JASMQC010000003">
    <property type="protein sequence ID" value="KAK1946340.1"/>
    <property type="molecule type" value="Genomic_DNA"/>
</dbReference>
<feature type="transmembrane region" description="Helical" evidence="7">
    <location>
        <begin position="500"/>
        <end position="519"/>
    </location>
</feature>
<evidence type="ECO:0000313" key="10">
    <source>
        <dbReference type="Proteomes" id="UP001259832"/>
    </source>
</evidence>
<feature type="domain" description="Cyclin N-terminal" evidence="8">
    <location>
        <begin position="1457"/>
        <end position="1575"/>
    </location>
</feature>
<dbReference type="InterPro" id="IPR006671">
    <property type="entry name" value="Cyclin_N"/>
</dbReference>
<feature type="region of interest" description="Disordered" evidence="6">
    <location>
        <begin position="927"/>
        <end position="946"/>
    </location>
</feature>
<evidence type="ECO:0000256" key="6">
    <source>
        <dbReference type="SAM" id="MobiDB-lite"/>
    </source>
</evidence>
<feature type="compositionally biased region" description="Polar residues" evidence="6">
    <location>
        <begin position="798"/>
        <end position="810"/>
    </location>
</feature>
<dbReference type="Gene3D" id="1.20.1250.20">
    <property type="entry name" value="MFS general substrate transporter like domains"/>
    <property type="match status" value="2"/>
</dbReference>
<dbReference type="Gene3D" id="1.10.472.10">
    <property type="entry name" value="Cyclin-like"/>
    <property type="match status" value="1"/>
</dbReference>
<feature type="transmembrane region" description="Helical" evidence="7">
    <location>
        <begin position="468"/>
        <end position="488"/>
    </location>
</feature>
<dbReference type="InterPro" id="IPR000109">
    <property type="entry name" value="POT_fam"/>
</dbReference>
<feature type="region of interest" description="Disordered" evidence="6">
    <location>
        <begin position="1722"/>
        <end position="1963"/>
    </location>
</feature>
<feature type="compositionally biased region" description="Basic and acidic residues" evidence="6">
    <location>
        <begin position="1757"/>
        <end position="1777"/>
    </location>
</feature>
<feature type="transmembrane region" description="Helical" evidence="7">
    <location>
        <begin position="382"/>
        <end position="401"/>
    </location>
</feature>